<dbReference type="InterPro" id="IPR011037">
    <property type="entry name" value="Pyrv_Knase-like_insert_dom_sf"/>
</dbReference>
<protein>
    <submittedName>
        <fullName evidence="6">Pyruvate kinase-like protein</fullName>
    </submittedName>
</protein>
<dbReference type="PROSITE" id="PS51085">
    <property type="entry name" value="2FE2S_FER_2"/>
    <property type="match status" value="1"/>
</dbReference>
<sequence length="604" mass="66997">MDISVSIKNECNGGDELAYPAAPLPPKDVLLCVRTGKIRPLANSGGKIRSAIHKQPRAGPVYVGLTGLAGDEVQYELHGGPDKALHQYAASHYAAWNAELPGREDRFRVGGFGENLSTALLNEENVCIGDRFRIGDEGVGVEVVVGEPRQPCFKLNHRFAYKRMSSAAQRTGRTGWYLRVLKTGYIREGDAYELVERVHPTWPLARVQRYLYHETDNVAAMRELVEGVPELGAEIRGVFRRRLESRDTEDFAGRLEGERLPMDWRSYRLVEKADLTTRAKKFVFEAYDTAETNGKKDEEEDFAQGIAPHVRLRFGPDQRFSRAYSVVSGNLRRFELGVARDDNSRGGSVYLHDSLHVGDIVKVANGHQAKLPSEDDVTDGKDCIKHSRDMKHVYIVGGIGITAFLLSICQRSSSDNFVVHYAVRSKKDAAYLDRLPESKTTLYAKDKGQRLNLPNIIPKTTEDILNTSIYCCGPSSLLTECRQLTQDLGYPRSRTYFEEFGGASSTFGTGNPFEVEVKSTHQILQVPGEKSLLDVLNEAGFEIESSCLVGNCGTCMVDYSCNKEEETGGGGEVMHQGFALSDEQKGDSMLSCVSRAKGRITIDC</sequence>
<dbReference type="InterPro" id="IPR039261">
    <property type="entry name" value="FNR_nucleotide-bd"/>
</dbReference>
<dbReference type="SUPFAM" id="SSF50800">
    <property type="entry name" value="PK beta-barrel domain-like"/>
    <property type="match status" value="1"/>
</dbReference>
<evidence type="ECO:0000313" key="6">
    <source>
        <dbReference type="EMBL" id="KAK8033746.1"/>
    </source>
</evidence>
<dbReference type="Proteomes" id="UP001396898">
    <property type="component" value="Unassembled WGS sequence"/>
</dbReference>
<evidence type="ECO:0000259" key="4">
    <source>
        <dbReference type="PROSITE" id="PS51340"/>
    </source>
</evidence>
<evidence type="ECO:0000256" key="2">
    <source>
        <dbReference type="ARBA" id="ARBA00023014"/>
    </source>
</evidence>
<dbReference type="InterPro" id="IPR005163">
    <property type="entry name" value="Tri_helical_YiiM-like"/>
</dbReference>
<feature type="domain" description="FAD-binding FR-type" evidence="5">
    <location>
        <begin position="262"/>
        <end position="374"/>
    </location>
</feature>
<dbReference type="CDD" id="cd00207">
    <property type="entry name" value="fer2"/>
    <property type="match status" value="1"/>
</dbReference>
<feature type="domain" description="MOSC" evidence="4">
    <location>
        <begin position="55"/>
        <end position="195"/>
    </location>
</feature>
<dbReference type="InterPro" id="IPR006058">
    <property type="entry name" value="2Fe2S_fd_BS"/>
</dbReference>
<accession>A0ABR1SHD3</accession>
<evidence type="ECO:0000259" key="3">
    <source>
        <dbReference type="PROSITE" id="PS51085"/>
    </source>
</evidence>
<dbReference type="Gene3D" id="3.10.20.30">
    <property type="match status" value="1"/>
</dbReference>
<dbReference type="InterPro" id="IPR052353">
    <property type="entry name" value="Benzoxazolinone_Detox_Enz"/>
</dbReference>
<dbReference type="SUPFAM" id="SSF52343">
    <property type="entry name" value="Ferredoxin reductase-like, C-terminal NADP-linked domain"/>
    <property type="match status" value="1"/>
</dbReference>
<name>A0ABR1SHD3_9PEZI</name>
<dbReference type="Gene3D" id="2.40.33.20">
    <property type="entry name" value="PK beta-barrel domain-like"/>
    <property type="match status" value="1"/>
</dbReference>
<dbReference type="PANTHER" id="PTHR30212">
    <property type="entry name" value="PROTEIN YIIM"/>
    <property type="match status" value="1"/>
</dbReference>
<evidence type="ECO:0000313" key="7">
    <source>
        <dbReference type="Proteomes" id="UP001396898"/>
    </source>
</evidence>
<dbReference type="Gene3D" id="3.40.50.80">
    <property type="entry name" value="Nucleotide-binding domain of ferredoxin-NADP reductase (FNR) module"/>
    <property type="match status" value="1"/>
</dbReference>
<dbReference type="SUPFAM" id="SSF63380">
    <property type="entry name" value="Riboflavin synthase domain-like"/>
    <property type="match status" value="1"/>
</dbReference>
<dbReference type="InterPro" id="IPR017938">
    <property type="entry name" value="Riboflavin_synthase-like_b-brl"/>
</dbReference>
<feature type="domain" description="2Fe-2S ferredoxin-type" evidence="3">
    <location>
        <begin position="513"/>
        <end position="604"/>
    </location>
</feature>
<dbReference type="Pfam" id="PF03475">
    <property type="entry name" value="YiiM_3-alpha"/>
    <property type="match status" value="1"/>
</dbReference>
<evidence type="ECO:0000256" key="1">
    <source>
        <dbReference type="ARBA" id="ARBA00022714"/>
    </source>
</evidence>
<keyword evidence="1" id="KW-0408">Iron</keyword>
<dbReference type="PANTHER" id="PTHR30212:SF2">
    <property type="entry name" value="PROTEIN YIIM"/>
    <property type="match status" value="1"/>
</dbReference>
<dbReference type="InterPro" id="IPR012675">
    <property type="entry name" value="Beta-grasp_dom_sf"/>
</dbReference>
<dbReference type="PROSITE" id="PS00197">
    <property type="entry name" value="2FE2S_FER_1"/>
    <property type="match status" value="1"/>
</dbReference>
<dbReference type="InterPro" id="IPR005302">
    <property type="entry name" value="MoCF_Sase_C"/>
</dbReference>
<dbReference type="InterPro" id="IPR017927">
    <property type="entry name" value="FAD-bd_FR_type"/>
</dbReference>
<gene>
    <name evidence="6" type="ORF">PG991_003144</name>
</gene>
<keyword evidence="2" id="KW-0411">Iron-sulfur</keyword>
<dbReference type="Pfam" id="PF03473">
    <property type="entry name" value="MOSC"/>
    <property type="match status" value="1"/>
</dbReference>
<dbReference type="InterPro" id="IPR036010">
    <property type="entry name" value="2Fe-2S_ferredoxin-like_sf"/>
</dbReference>
<dbReference type="InterPro" id="IPR001041">
    <property type="entry name" value="2Fe-2S_ferredoxin-type"/>
</dbReference>
<proteinExistence type="predicted"/>
<evidence type="ECO:0000259" key="5">
    <source>
        <dbReference type="PROSITE" id="PS51384"/>
    </source>
</evidence>
<dbReference type="Gene3D" id="2.40.30.10">
    <property type="entry name" value="Translation factors"/>
    <property type="match status" value="1"/>
</dbReference>
<dbReference type="SUPFAM" id="SSF54292">
    <property type="entry name" value="2Fe-2S ferredoxin-like"/>
    <property type="match status" value="1"/>
</dbReference>
<dbReference type="Pfam" id="PF00111">
    <property type="entry name" value="Fer2"/>
    <property type="match status" value="1"/>
</dbReference>
<keyword evidence="1" id="KW-0479">Metal-binding</keyword>
<dbReference type="PROSITE" id="PS51340">
    <property type="entry name" value="MOSC"/>
    <property type="match status" value="1"/>
</dbReference>
<keyword evidence="1" id="KW-0001">2Fe-2S</keyword>
<keyword evidence="7" id="KW-1185">Reference proteome</keyword>
<dbReference type="PROSITE" id="PS51384">
    <property type="entry name" value="FAD_FR"/>
    <property type="match status" value="1"/>
</dbReference>
<reference evidence="6 7" key="1">
    <citation type="submission" date="2023-01" db="EMBL/GenBank/DDBJ databases">
        <title>Analysis of 21 Apiospora genomes using comparative genomics revels a genus with tremendous synthesis potential of carbohydrate active enzymes and secondary metabolites.</title>
        <authorList>
            <person name="Sorensen T."/>
        </authorList>
    </citation>
    <scope>NUCLEOTIDE SEQUENCE [LARGE SCALE GENOMIC DNA]</scope>
    <source>
        <strain evidence="6 7">CBS 20057</strain>
    </source>
</reference>
<organism evidence="6 7">
    <name type="scientific">Apiospora marii</name>
    <dbReference type="NCBI Taxonomy" id="335849"/>
    <lineage>
        <taxon>Eukaryota</taxon>
        <taxon>Fungi</taxon>
        <taxon>Dikarya</taxon>
        <taxon>Ascomycota</taxon>
        <taxon>Pezizomycotina</taxon>
        <taxon>Sordariomycetes</taxon>
        <taxon>Xylariomycetidae</taxon>
        <taxon>Amphisphaeriales</taxon>
        <taxon>Apiosporaceae</taxon>
        <taxon>Apiospora</taxon>
    </lineage>
</organism>
<comment type="caution">
    <text evidence="6">The sequence shown here is derived from an EMBL/GenBank/DDBJ whole genome shotgun (WGS) entry which is preliminary data.</text>
</comment>
<dbReference type="CDD" id="cd06185">
    <property type="entry name" value="PDR_like"/>
    <property type="match status" value="1"/>
</dbReference>
<dbReference type="EMBL" id="JAQQWI010000006">
    <property type="protein sequence ID" value="KAK8033746.1"/>
    <property type="molecule type" value="Genomic_DNA"/>
</dbReference>